<dbReference type="PROSITE" id="PS51186">
    <property type="entry name" value="GNAT"/>
    <property type="match status" value="1"/>
</dbReference>
<dbReference type="InterPro" id="IPR000182">
    <property type="entry name" value="GNAT_dom"/>
</dbReference>
<reference evidence="5" key="1">
    <citation type="journal article" date="2019" name="Int. J. Syst. Evol. Microbiol.">
        <title>The Global Catalogue of Microorganisms (GCM) 10K type strain sequencing project: providing services to taxonomists for standard genome sequencing and annotation.</title>
        <authorList>
            <consortium name="The Broad Institute Genomics Platform"/>
            <consortium name="The Broad Institute Genome Sequencing Center for Infectious Disease"/>
            <person name="Wu L."/>
            <person name="Ma J."/>
        </authorList>
    </citation>
    <scope>NUCLEOTIDE SEQUENCE [LARGE SCALE GENOMIC DNA]</scope>
    <source>
        <strain evidence="5">CCUG 57263</strain>
    </source>
</reference>
<dbReference type="GO" id="GO:0016746">
    <property type="term" value="F:acyltransferase activity"/>
    <property type="evidence" value="ECO:0007669"/>
    <property type="project" value="UniProtKB-KW"/>
</dbReference>
<evidence type="ECO:0000313" key="4">
    <source>
        <dbReference type="EMBL" id="MFD0871605.1"/>
    </source>
</evidence>
<organism evidence="4 5">
    <name type="scientific">Paenibacillus residui</name>
    <dbReference type="NCBI Taxonomy" id="629724"/>
    <lineage>
        <taxon>Bacteria</taxon>
        <taxon>Bacillati</taxon>
        <taxon>Bacillota</taxon>
        <taxon>Bacilli</taxon>
        <taxon>Bacillales</taxon>
        <taxon>Paenibacillaceae</taxon>
        <taxon>Paenibacillus</taxon>
    </lineage>
</organism>
<sequence length="159" mass="18775">MKIRQYNDSDQEALEKFMEVMYAFRGLTFDPDHLHLDLRRIPSTYQEPGGQFWIIADNDAVIGTVGVKILDSHERIGEIKRFFVLSEYHGRGLGRELMETAINFARERNLKKIRLDTRRQAIKALSIFRNYGFYEIQRYNDNEHAEIFMELDIEAKIEG</sequence>
<dbReference type="PANTHER" id="PTHR43877">
    <property type="entry name" value="AMINOALKYLPHOSPHONATE N-ACETYLTRANSFERASE-RELATED-RELATED"/>
    <property type="match status" value="1"/>
</dbReference>
<dbReference type="EMBL" id="JBHTIU010000085">
    <property type="protein sequence ID" value="MFD0871605.1"/>
    <property type="molecule type" value="Genomic_DNA"/>
</dbReference>
<gene>
    <name evidence="4" type="ORF">ACFQ03_20915</name>
</gene>
<evidence type="ECO:0000256" key="1">
    <source>
        <dbReference type="ARBA" id="ARBA00022679"/>
    </source>
</evidence>
<evidence type="ECO:0000313" key="5">
    <source>
        <dbReference type="Proteomes" id="UP001597120"/>
    </source>
</evidence>
<protein>
    <submittedName>
        <fullName evidence="4">GNAT family N-acetyltransferase</fullName>
        <ecNumber evidence="4">2.3.-.-</ecNumber>
    </submittedName>
</protein>
<name>A0ABW3DDQ8_9BACL</name>
<feature type="domain" description="N-acetyltransferase" evidence="3">
    <location>
        <begin position="1"/>
        <end position="154"/>
    </location>
</feature>
<accession>A0ABW3DDQ8</accession>
<evidence type="ECO:0000259" key="3">
    <source>
        <dbReference type="PROSITE" id="PS51186"/>
    </source>
</evidence>
<dbReference type="Proteomes" id="UP001597120">
    <property type="component" value="Unassembled WGS sequence"/>
</dbReference>
<dbReference type="EC" id="2.3.-.-" evidence="4"/>
<keyword evidence="5" id="KW-1185">Reference proteome</keyword>
<dbReference type="RefSeq" id="WP_379290750.1">
    <property type="nucleotide sequence ID" value="NZ_JBHTIU010000085.1"/>
</dbReference>
<dbReference type="SUPFAM" id="SSF55729">
    <property type="entry name" value="Acyl-CoA N-acyltransferases (Nat)"/>
    <property type="match status" value="1"/>
</dbReference>
<evidence type="ECO:0000256" key="2">
    <source>
        <dbReference type="ARBA" id="ARBA00023315"/>
    </source>
</evidence>
<keyword evidence="2 4" id="KW-0012">Acyltransferase</keyword>
<dbReference type="InterPro" id="IPR050832">
    <property type="entry name" value="Bact_Acetyltransf"/>
</dbReference>
<dbReference type="Pfam" id="PF00583">
    <property type="entry name" value="Acetyltransf_1"/>
    <property type="match status" value="1"/>
</dbReference>
<dbReference type="InterPro" id="IPR016181">
    <property type="entry name" value="Acyl_CoA_acyltransferase"/>
</dbReference>
<dbReference type="PANTHER" id="PTHR43877:SF2">
    <property type="entry name" value="AMINOALKYLPHOSPHONATE N-ACETYLTRANSFERASE-RELATED"/>
    <property type="match status" value="1"/>
</dbReference>
<dbReference type="CDD" id="cd04301">
    <property type="entry name" value="NAT_SF"/>
    <property type="match status" value="1"/>
</dbReference>
<dbReference type="Gene3D" id="3.40.630.30">
    <property type="match status" value="1"/>
</dbReference>
<comment type="caution">
    <text evidence="4">The sequence shown here is derived from an EMBL/GenBank/DDBJ whole genome shotgun (WGS) entry which is preliminary data.</text>
</comment>
<proteinExistence type="predicted"/>
<keyword evidence="1 4" id="KW-0808">Transferase</keyword>